<dbReference type="EMBL" id="BGPR01000502">
    <property type="protein sequence ID" value="GBM23718.1"/>
    <property type="molecule type" value="Genomic_DNA"/>
</dbReference>
<keyword evidence="3" id="KW-1185">Reference proteome</keyword>
<comment type="caution">
    <text evidence="2">The sequence shown here is derived from an EMBL/GenBank/DDBJ whole genome shotgun (WGS) entry which is preliminary data.</text>
</comment>
<name>A0A4Y2E6R4_ARAVE</name>
<organism evidence="2 3">
    <name type="scientific">Araneus ventricosus</name>
    <name type="common">Orbweaver spider</name>
    <name type="synonym">Epeira ventricosa</name>
    <dbReference type="NCBI Taxonomy" id="182803"/>
    <lineage>
        <taxon>Eukaryota</taxon>
        <taxon>Metazoa</taxon>
        <taxon>Ecdysozoa</taxon>
        <taxon>Arthropoda</taxon>
        <taxon>Chelicerata</taxon>
        <taxon>Arachnida</taxon>
        <taxon>Araneae</taxon>
        <taxon>Araneomorphae</taxon>
        <taxon>Entelegynae</taxon>
        <taxon>Araneoidea</taxon>
        <taxon>Araneidae</taxon>
        <taxon>Araneus</taxon>
    </lineage>
</organism>
<gene>
    <name evidence="2" type="ORF">AVEN_257630_1</name>
</gene>
<accession>A0A4Y2E6R4</accession>
<evidence type="ECO:0000313" key="3">
    <source>
        <dbReference type="Proteomes" id="UP000499080"/>
    </source>
</evidence>
<evidence type="ECO:0000256" key="1">
    <source>
        <dbReference type="SAM" id="MobiDB-lite"/>
    </source>
</evidence>
<feature type="region of interest" description="Disordered" evidence="1">
    <location>
        <begin position="313"/>
        <end position="332"/>
    </location>
</feature>
<protein>
    <submittedName>
        <fullName evidence="2">Uncharacterized protein</fullName>
    </submittedName>
</protein>
<proteinExistence type="predicted"/>
<evidence type="ECO:0000313" key="2">
    <source>
        <dbReference type="EMBL" id="GBM23718.1"/>
    </source>
</evidence>
<reference evidence="2 3" key="1">
    <citation type="journal article" date="2019" name="Sci. Rep.">
        <title>Orb-weaving spider Araneus ventricosus genome elucidates the spidroin gene catalogue.</title>
        <authorList>
            <person name="Kono N."/>
            <person name="Nakamura H."/>
            <person name="Ohtoshi R."/>
            <person name="Moran D.A.P."/>
            <person name="Shinohara A."/>
            <person name="Yoshida Y."/>
            <person name="Fujiwara M."/>
            <person name="Mori M."/>
            <person name="Tomita M."/>
            <person name="Arakawa K."/>
        </authorList>
    </citation>
    <scope>NUCLEOTIDE SEQUENCE [LARGE SCALE GENOMIC DNA]</scope>
</reference>
<sequence>MAGGTDDRITDSPKETGKIANTPVLNEELSKKGIATILEIVDKTDSLNGNQKKKVRKELNNLLGIITSQAMSISHLNGKIYIIKEELENKRRDLVAEQEQSRVIKDVRTYDDILEEPKTSRIPTEMIKEIHSVTIFPLKEDTPNDAKTKVQKEINPTKFKLSIKDVKKLKKGGLVIHCDTERDVDILKREFETNESLKKDYAFKQLARLNSKIILYGIEEHLTNEEVVANLKAQNDDSEKSTITLDFIMNTKKGTNVIISTDPKPFRRFRNGARVCPTGARSPRQRGTSVMKFVSNFRQIIIYQLQLNTSYKNFPRRGGPGPPQPPPLWRHP</sequence>
<feature type="compositionally biased region" description="Pro residues" evidence="1">
    <location>
        <begin position="320"/>
        <end position="332"/>
    </location>
</feature>
<dbReference type="Proteomes" id="UP000499080">
    <property type="component" value="Unassembled WGS sequence"/>
</dbReference>
<dbReference type="AlphaFoldDB" id="A0A4Y2E6R4"/>